<dbReference type="SUPFAM" id="SSF47986">
    <property type="entry name" value="DEATH domain"/>
    <property type="match status" value="1"/>
</dbReference>
<dbReference type="Pfam" id="PF00619">
    <property type="entry name" value="CARD"/>
    <property type="match status" value="1"/>
</dbReference>
<dbReference type="Ensembl" id="ENSCCRT00020056130.1">
    <property type="protein sequence ID" value="ENSCCRP00020051531.1"/>
    <property type="gene ID" value="ENSCCRG00020022934.1"/>
</dbReference>
<proteinExistence type="predicted"/>
<dbReference type="PROSITE" id="PS50209">
    <property type="entry name" value="CARD"/>
    <property type="match status" value="1"/>
</dbReference>
<dbReference type="InterPro" id="IPR051249">
    <property type="entry name" value="NLRP_Inflammasome"/>
</dbReference>
<dbReference type="PANTHER" id="PTHR46985:SF2">
    <property type="entry name" value="APOPTOSIS-ASSOCIATED SPECK-LIKE PROTEIN CONTAINING A CARD"/>
    <property type="match status" value="1"/>
</dbReference>
<evidence type="ECO:0000256" key="4">
    <source>
        <dbReference type="ARBA" id="ARBA00022859"/>
    </source>
</evidence>
<keyword evidence="2" id="KW-0963">Cytoplasm</keyword>
<dbReference type="InterPro" id="IPR001315">
    <property type="entry name" value="CARD"/>
</dbReference>
<organism evidence="7 8">
    <name type="scientific">Cyprinus carpio</name>
    <name type="common">Common carp</name>
    <dbReference type="NCBI Taxonomy" id="7962"/>
    <lineage>
        <taxon>Eukaryota</taxon>
        <taxon>Metazoa</taxon>
        <taxon>Chordata</taxon>
        <taxon>Craniata</taxon>
        <taxon>Vertebrata</taxon>
        <taxon>Euteleostomi</taxon>
        <taxon>Actinopterygii</taxon>
        <taxon>Neopterygii</taxon>
        <taxon>Teleostei</taxon>
        <taxon>Ostariophysi</taxon>
        <taxon>Cypriniformes</taxon>
        <taxon>Cyprinidae</taxon>
        <taxon>Cyprininae</taxon>
        <taxon>Cyprinus</taxon>
    </lineage>
</organism>
<evidence type="ECO:0000256" key="2">
    <source>
        <dbReference type="ARBA" id="ARBA00022490"/>
    </source>
</evidence>
<dbReference type="InterPro" id="IPR011029">
    <property type="entry name" value="DEATH-like_dom_sf"/>
</dbReference>
<comment type="subcellular location">
    <subcellularLocation>
        <location evidence="1">Cytoplasm</location>
        <location evidence="1">Cytosol</location>
    </subcellularLocation>
</comment>
<keyword evidence="3" id="KW-0399">Innate immunity</keyword>
<evidence type="ECO:0000313" key="7">
    <source>
        <dbReference type="Ensembl" id="ENSCCRP00020051531.1"/>
    </source>
</evidence>
<keyword evidence="5" id="KW-0395">Inflammatory response</keyword>
<dbReference type="GO" id="GO:0005829">
    <property type="term" value="C:cytosol"/>
    <property type="evidence" value="ECO:0007669"/>
    <property type="project" value="UniProtKB-SubCell"/>
</dbReference>
<evidence type="ECO:0000256" key="3">
    <source>
        <dbReference type="ARBA" id="ARBA00022588"/>
    </source>
</evidence>
<dbReference type="InterPro" id="IPR033516">
    <property type="entry name" value="CARD8/ASC/NALP1_CARD"/>
</dbReference>
<evidence type="ECO:0000256" key="1">
    <source>
        <dbReference type="ARBA" id="ARBA00004514"/>
    </source>
</evidence>
<dbReference type="GO" id="GO:0042981">
    <property type="term" value="P:regulation of apoptotic process"/>
    <property type="evidence" value="ECO:0007669"/>
    <property type="project" value="InterPro"/>
</dbReference>
<dbReference type="AlphaFoldDB" id="A0A8C2F6E8"/>
<accession>A0A8C2F6E8</accession>
<dbReference type="GO" id="GO:0045087">
    <property type="term" value="P:innate immune response"/>
    <property type="evidence" value="ECO:0007669"/>
    <property type="project" value="UniProtKB-KW"/>
</dbReference>
<keyword evidence="4" id="KW-0391">Immunity</keyword>
<dbReference type="PANTHER" id="PTHR46985">
    <property type="entry name" value="NACHT, LRR AND PYD DOMAINS-CONTAINING PROTEIN 1"/>
    <property type="match status" value="1"/>
</dbReference>
<sequence>MDGRLGYKNKTEFVNKHRDKLIKRVSSVLTIADGLRTKDMIPGEIYSKVHAVEPRQEKMRLLLDILDSGGTAVKAEFYRLLKENEPHLTDELESGPNSLQ</sequence>
<name>A0A8C2F6E8_CYPCA</name>
<feature type="domain" description="CARD" evidence="6">
    <location>
        <begin position="6"/>
        <end position="96"/>
    </location>
</feature>
<reference evidence="7" key="1">
    <citation type="submission" date="2025-08" db="UniProtKB">
        <authorList>
            <consortium name="Ensembl"/>
        </authorList>
    </citation>
    <scope>IDENTIFICATION</scope>
</reference>
<protein>
    <recommendedName>
        <fullName evidence="6">CARD domain-containing protein</fullName>
    </recommendedName>
</protein>
<evidence type="ECO:0000259" key="6">
    <source>
        <dbReference type="PROSITE" id="PS50209"/>
    </source>
</evidence>
<evidence type="ECO:0000313" key="8">
    <source>
        <dbReference type="Proteomes" id="UP000694701"/>
    </source>
</evidence>
<dbReference type="CDD" id="cd08330">
    <property type="entry name" value="CARD_ASC_NALP1"/>
    <property type="match status" value="1"/>
</dbReference>
<dbReference type="Proteomes" id="UP000694701">
    <property type="component" value="Unplaced"/>
</dbReference>
<dbReference type="GO" id="GO:0006954">
    <property type="term" value="P:inflammatory response"/>
    <property type="evidence" value="ECO:0007669"/>
    <property type="project" value="UniProtKB-KW"/>
</dbReference>
<evidence type="ECO:0000256" key="5">
    <source>
        <dbReference type="ARBA" id="ARBA00023198"/>
    </source>
</evidence>
<dbReference type="FunFam" id="1.10.533.10:FF:000013">
    <property type="entry name" value="Apoptosis-associated speck-like protein containing a CARD"/>
    <property type="match status" value="1"/>
</dbReference>
<dbReference type="Gene3D" id="1.10.533.10">
    <property type="entry name" value="Death Domain, Fas"/>
    <property type="match status" value="1"/>
</dbReference>